<keyword evidence="4 6" id="KW-1133">Transmembrane helix</keyword>
<protein>
    <submittedName>
        <fullName evidence="7">Uncharacterized protein</fullName>
    </submittedName>
</protein>
<feature type="transmembrane region" description="Helical" evidence="6">
    <location>
        <begin position="31"/>
        <end position="50"/>
    </location>
</feature>
<keyword evidence="5 6" id="KW-0472">Membrane</keyword>
<organism evidence="7 8">
    <name type="scientific">Taxus chinensis</name>
    <name type="common">Chinese yew</name>
    <name type="synonym">Taxus wallichiana var. chinensis</name>
    <dbReference type="NCBI Taxonomy" id="29808"/>
    <lineage>
        <taxon>Eukaryota</taxon>
        <taxon>Viridiplantae</taxon>
        <taxon>Streptophyta</taxon>
        <taxon>Embryophyta</taxon>
        <taxon>Tracheophyta</taxon>
        <taxon>Spermatophyta</taxon>
        <taxon>Pinopsida</taxon>
        <taxon>Pinidae</taxon>
        <taxon>Conifers II</taxon>
        <taxon>Cupressales</taxon>
        <taxon>Taxaceae</taxon>
        <taxon>Taxus</taxon>
    </lineage>
</organism>
<comment type="subcellular location">
    <subcellularLocation>
        <location evidence="1">Membrane</location>
        <topology evidence="1">Multi-pass membrane protein</topology>
    </subcellularLocation>
</comment>
<evidence type="ECO:0000256" key="6">
    <source>
        <dbReference type="SAM" id="Phobius"/>
    </source>
</evidence>
<evidence type="ECO:0000256" key="4">
    <source>
        <dbReference type="ARBA" id="ARBA00022989"/>
    </source>
</evidence>
<gene>
    <name evidence="7" type="ORF">KI387_032691</name>
</gene>
<comment type="similarity">
    <text evidence="2">Belongs to the multi antimicrobial extrusion (MATE) (TC 2.A.66.1) family.</text>
</comment>
<evidence type="ECO:0000256" key="1">
    <source>
        <dbReference type="ARBA" id="ARBA00004141"/>
    </source>
</evidence>
<keyword evidence="3 6" id="KW-0812">Transmembrane</keyword>
<feature type="transmembrane region" description="Helical" evidence="6">
    <location>
        <begin position="221"/>
        <end position="240"/>
    </location>
</feature>
<dbReference type="GO" id="GO:0042910">
    <property type="term" value="F:xenobiotic transmembrane transporter activity"/>
    <property type="evidence" value="ECO:0007669"/>
    <property type="project" value="InterPro"/>
</dbReference>
<evidence type="ECO:0000256" key="5">
    <source>
        <dbReference type="ARBA" id="ARBA00023136"/>
    </source>
</evidence>
<sequence length="318" mass="35053">IRGYAWPAVLVGMVAQSASLGMQDSWGPLKVLAIASLLSFLGDIFLCTFLQCGIAGAAWATTVSQIIGALLMLRSLHRKGYNPLAIVIPSIEELMQIIRLSGPVLLTMMSKMAFYTVITYLATSLGAITLAAHQVMIGVYSMCTVSGEPLAQTAQSFMPDLIYGVNRNIRKAQKLLQSLIIIGTIFGFSLGCLASTMPWFFPQLFTRDPAITKQMRGVTAPFFLSLMITPPTLSLEGTLLATRDLKYFSFSMVSCFCGGCILLLLLNNFGFGLVGSWWTLVAFQWARFALAFLRISSPKSVMREEFKWFESKMHFKTV</sequence>
<dbReference type="EMBL" id="JAHRHJ020003813">
    <property type="protein sequence ID" value="KAH9288574.1"/>
    <property type="molecule type" value="Genomic_DNA"/>
</dbReference>
<feature type="transmembrane region" description="Helical" evidence="6">
    <location>
        <begin position="247"/>
        <end position="269"/>
    </location>
</feature>
<comment type="caution">
    <text evidence="7">The sequence shown here is derived from an EMBL/GenBank/DDBJ whole genome shotgun (WGS) entry which is preliminary data.</text>
</comment>
<dbReference type="OMA" id="KPWHEDS"/>
<accession>A0AA38C243</accession>
<dbReference type="PANTHER" id="PTHR42893">
    <property type="entry name" value="PROTEIN DETOXIFICATION 44, CHLOROPLASTIC-RELATED"/>
    <property type="match status" value="1"/>
</dbReference>
<dbReference type="GO" id="GO:0015297">
    <property type="term" value="F:antiporter activity"/>
    <property type="evidence" value="ECO:0007669"/>
    <property type="project" value="InterPro"/>
</dbReference>
<evidence type="ECO:0000313" key="7">
    <source>
        <dbReference type="EMBL" id="KAH9288574.1"/>
    </source>
</evidence>
<dbReference type="InterPro" id="IPR044644">
    <property type="entry name" value="DinF-like"/>
</dbReference>
<evidence type="ECO:0000256" key="3">
    <source>
        <dbReference type="ARBA" id="ARBA00022692"/>
    </source>
</evidence>
<dbReference type="Pfam" id="PF01554">
    <property type="entry name" value="MatE"/>
    <property type="match status" value="1"/>
</dbReference>
<dbReference type="Proteomes" id="UP000824469">
    <property type="component" value="Unassembled WGS sequence"/>
</dbReference>
<feature type="transmembrane region" description="Helical" evidence="6">
    <location>
        <begin position="179"/>
        <end position="201"/>
    </location>
</feature>
<reference evidence="7 8" key="1">
    <citation type="journal article" date="2021" name="Nat. Plants">
        <title>The Taxus genome provides insights into paclitaxel biosynthesis.</title>
        <authorList>
            <person name="Xiong X."/>
            <person name="Gou J."/>
            <person name="Liao Q."/>
            <person name="Li Y."/>
            <person name="Zhou Q."/>
            <person name="Bi G."/>
            <person name="Li C."/>
            <person name="Du R."/>
            <person name="Wang X."/>
            <person name="Sun T."/>
            <person name="Guo L."/>
            <person name="Liang H."/>
            <person name="Lu P."/>
            <person name="Wu Y."/>
            <person name="Zhang Z."/>
            <person name="Ro D.K."/>
            <person name="Shang Y."/>
            <person name="Huang S."/>
            <person name="Yan J."/>
        </authorList>
    </citation>
    <scope>NUCLEOTIDE SEQUENCE [LARGE SCALE GENOMIC DNA]</scope>
    <source>
        <strain evidence="7">Ta-2019</strain>
    </source>
</reference>
<dbReference type="PANTHER" id="PTHR42893:SF9">
    <property type="entry name" value="PROTEIN DETOXIFICATION 46, CHLOROPLASTIC"/>
    <property type="match status" value="1"/>
</dbReference>
<name>A0AA38C243_TAXCH</name>
<dbReference type="AlphaFoldDB" id="A0AA38C243"/>
<feature type="non-terminal residue" evidence="7">
    <location>
        <position position="318"/>
    </location>
</feature>
<dbReference type="InterPro" id="IPR002528">
    <property type="entry name" value="MATE_fam"/>
</dbReference>
<evidence type="ECO:0000313" key="8">
    <source>
        <dbReference type="Proteomes" id="UP000824469"/>
    </source>
</evidence>
<dbReference type="GO" id="GO:0016020">
    <property type="term" value="C:membrane"/>
    <property type="evidence" value="ECO:0007669"/>
    <property type="project" value="UniProtKB-SubCell"/>
</dbReference>
<feature type="transmembrane region" description="Helical" evidence="6">
    <location>
        <begin position="57"/>
        <end position="76"/>
    </location>
</feature>
<keyword evidence="8" id="KW-1185">Reference proteome</keyword>
<feature type="transmembrane region" description="Helical" evidence="6">
    <location>
        <begin position="112"/>
        <end position="132"/>
    </location>
</feature>
<feature type="transmembrane region" description="Helical" evidence="6">
    <location>
        <begin position="275"/>
        <end position="293"/>
    </location>
</feature>
<proteinExistence type="inferred from homology"/>
<evidence type="ECO:0000256" key="2">
    <source>
        <dbReference type="ARBA" id="ARBA00010199"/>
    </source>
</evidence>